<dbReference type="PANTHER" id="PTHR30570">
    <property type="entry name" value="PERIPLASMIC PHOSPHATE BINDING COMPONENT OF PHOSPHATE ABC TRANSPORTER"/>
    <property type="match status" value="1"/>
</dbReference>
<name>A0A1M7KVL7_9BURK</name>
<organism evidence="3 4">
    <name type="scientific">Duganella sacchari</name>
    <dbReference type="NCBI Taxonomy" id="551987"/>
    <lineage>
        <taxon>Bacteria</taxon>
        <taxon>Pseudomonadati</taxon>
        <taxon>Pseudomonadota</taxon>
        <taxon>Betaproteobacteria</taxon>
        <taxon>Burkholderiales</taxon>
        <taxon>Oxalobacteraceae</taxon>
        <taxon>Telluria group</taxon>
        <taxon>Duganella</taxon>
    </lineage>
</organism>
<dbReference type="InterPro" id="IPR050811">
    <property type="entry name" value="Phosphate_ABC_transporter"/>
</dbReference>
<accession>A0A1M7KVL7</accession>
<keyword evidence="4" id="KW-1185">Reference proteome</keyword>
<dbReference type="EMBL" id="FRCX01000002">
    <property type="protein sequence ID" value="SHM69600.1"/>
    <property type="molecule type" value="Genomic_DNA"/>
</dbReference>
<dbReference type="InterPro" id="IPR024370">
    <property type="entry name" value="PBP_domain"/>
</dbReference>
<gene>
    <name evidence="3" type="ORF">SAMN05192549_102255</name>
</gene>
<sequence>MNAPLPRAPLPEAAAALQLTGSTTLQPYMQLAAEAYMQLHDVRVVINGGCGSARGFKALIDGTTDIAMASGPASESIVSAAVARGAPLHATIIRRDAILAVVHPSNPVQALTLRQLNNIFTGRTTNWHAVGGLDRRIEVLVGPPAGGVSISWRQLVLGSEDTYTASSQVLGAAARLAQAAARPDAITFMPQMAVLPARVKALRIDGLAAESSPQQYPLYAPMMLVTLGPPSPAATRFMAHAARTATAPARGESRE</sequence>
<protein>
    <submittedName>
        <fullName evidence="3">Phosphate ABC transporter substrate-binding protein, PhoT family</fullName>
    </submittedName>
</protein>
<dbReference type="Pfam" id="PF12849">
    <property type="entry name" value="PBP_like_2"/>
    <property type="match status" value="1"/>
</dbReference>
<evidence type="ECO:0000259" key="2">
    <source>
        <dbReference type="Pfam" id="PF12849"/>
    </source>
</evidence>
<keyword evidence="1" id="KW-0732">Signal</keyword>
<evidence type="ECO:0000256" key="1">
    <source>
        <dbReference type="ARBA" id="ARBA00022729"/>
    </source>
</evidence>
<dbReference type="PANTHER" id="PTHR30570:SF1">
    <property type="entry name" value="PHOSPHATE-BINDING PROTEIN PSTS"/>
    <property type="match status" value="1"/>
</dbReference>
<dbReference type="STRING" id="551987.SAMN05192549_102255"/>
<dbReference type="Gene3D" id="3.40.190.10">
    <property type="entry name" value="Periplasmic binding protein-like II"/>
    <property type="match status" value="2"/>
</dbReference>
<dbReference type="RefSeq" id="WP_072782007.1">
    <property type="nucleotide sequence ID" value="NZ_FRCX01000002.1"/>
</dbReference>
<dbReference type="OrthoDB" id="4008270at2"/>
<dbReference type="AlphaFoldDB" id="A0A1M7KVL7"/>
<dbReference type="SUPFAM" id="SSF53850">
    <property type="entry name" value="Periplasmic binding protein-like II"/>
    <property type="match status" value="1"/>
</dbReference>
<feature type="domain" description="PBP" evidence="2">
    <location>
        <begin position="12"/>
        <end position="239"/>
    </location>
</feature>
<dbReference type="Proteomes" id="UP000184339">
    <property type="component" value="Unassembled WGS sequence"/>
</dbReference>
<evidence type="ECO:0000313" key="4">
    <source>
        <dbReference type="Proteomes" id="UP000184339"/>
    </source>
</evidence>
<proteinExistence type="predicted"/>
<evidence type="ECO:0000313" key="3">
    <source>
        <dbReference type="EMBL" id="SHM69600.1"/>
    </source>
</evidence>
<reference evidence="4" key="1">
    <citation type="submission" date="2016-11" db="EMBL/GenBank/DDBJ databases">
        <authorList>
            <person name="Varghese N."/>
            <person name="Submissions S."/>
        </authorList>
    </citation>
    <scope>NUCLEOTIDE SEQUENCE [LARGE SCALE GENOMIC DNA]</scope>
    <source>
        <strain evidence="4">Sac-22</strain>
    </source>
</reference>